<dbReference type="STRING" id="497964.CfE428DRAFT_1052"/>
<accession>B4CWL4</accession>
<dbReference type="SUPFAM" id="SSF50939">
    <property type="entry name" value="Sialidases"/>
    <property type="match status" value="1"/>
</dbReference>
<organism evidence="2 3">
    <name type="scientific">Chthoniobacter flavus Ellin428</name>
    <dbReference type="NCBI Taxonomy" id="497964"/>
    <lineage>
        <taxon>Bacteria</taxon>
        <taxon>Pseudomonadati</taxon>
        <taxon>Verrucomicrobiota</taxon>
        <taxon>Spartobacteria</taxon>
        <taxon>Chthoniobacterales</taxon>
        <taxon>Chthoniobacteraceae</taxon>
        <taxon>Chthoniobacter</taxon>
    </lineage>
</organism>
<dbReference type="eggNOG" id="COG4409">
    <property type="taxonomic scope" value="Bacteria"/>
</dbReference>
<name>B4CWL4_9BACT</name>
<dbReference type="Pfam" id="PF13088">
    <property type="entry name" value="BNR_2"/>
    <property type="match status" value="1"/>
</dbReference>
<dbReference type="EMBL" id="ABVL01000002">
    <property type="protein sequence ID" value="EDY21806.1"/>
    <property type="molecule type" value="Genomic_DNA"/>
</dbReference>
<dbReference type="GO" id="GO:0016787">
    <property type="term" value="F:hydrolase activity"/>
    <property type="evidence" value="ECO:0007669"/>
    <property type="project" value="UniProtKB-KW"/>
</dbReference>
<dbReference type="InterPro" id="IPR036278">
    <property type="entry name" value="Sialidase_sf"/>
</dbReference>
<dbReference type="PANTHER" id="PTHR43752">
    <property type="entry name" value="BNR/ASP-BOX REPEAT FAMILY PROTEIN"/>
    <property type="match status" value="1"/>
</dbReference>
<sequence length="441" mass="48900">MVPEFLAAGRFHHPFGVESVKDDCPGVSLAKLALPPATVLHPFGIACRMTTKIPLVPKRQRPASIRFRMTLCRAVLLLLSLVATAPLSRAEENTVVLNIEPTKEHPRNSEGSFVRLKSGRILFYYSQFYGGAEDGSAARIAAIHSDDSGRTWSAPEVVLENTAGNNVMSVTLLRLASGRLAFFYILKNSWLDARPYVRFSTDEAATWSEPKLVVAAPGYFVLNNDRVVQLSSGRLVAPVAFHRSRLDDPHSAKSFDGRAIDLWYYSDDEGQTWQQSWSWWGIPVNSNSGLQEPGVVELADGQLFSWARTDQGVQYGFSSADHGKDWTAPAPTELKSPTSPASIKRLPDSSNLLAIYNDHSGRFPFPPKRRAPLVAAISTDNGLTWPKAKLIEEDLNGWYCYTAMYFVDDAVLLAYCAGDDKVGGLNRLRIRRITLDWLPTK</sequence>
<evidence type="ECO:0000259" key="1">
    <source>
        <dbReference type="Pfam" id="PF13088"/>
    </source>
</evidence>
<comment type="caution">
    <text evidence="2">The sequence shown here is derived from an EMBL/GenBank/DDBJ whole genome shotgun (WGS) entry which is preliminary data.</text>
</comment>
<dbReference type="AlphaFoldDB" id="B4CWL4"/>
<keyword evidence="3" id="KW-1185">Reference proteome</keyword>
<evidence type="ECO:0000313" key="3">
    <source>
        <dbReference type="Proteomes" id="UP000005824"/>
    </source>
</evidence>
<gene>
    <name evidence="2" type="ORF">CfE428DRAFT_1052</name>
</gene>
<evidence type="ECO:0000313" key="2">
    <source>
        <dbReference type="EMBL" id="EDY21806.1"/>
    </source>
</evidence>
<keyword evidence="2" id="KW-0378">Hydrolase</keyword>
<dbReference type="PANTHER" id="PTHR43752:SF2">
    <property type="entry name" value="BNR_ASP-BOX REPEAT FAMILY PROTEIN"/>
    <property type="match status" value="1"/>
</dbReference>
<dbReference type="InParanoid" id="B4CWL4"/>
<dbReference type="InterPro" id="IPR011040">
    <property type="entry name" value="Sialidase"/>
</dbReference>
<reference evidence="2 3" key="1">
    <citation type="journal article" date="2011" name="J. Bacteriol.">
        <title>Genome sequence of Chthoniobacter flavus Ellin428, an aerobic heterotrophic soil bacterium.</title>
        <authorList>
            <person name="Kant R."/>
            <person name="van Passel M.W."/>
            <person name="Palva A."/>
            <person name="Lucas S."/>
            <person name="Lapidus A."/>
            <person name="Glavina Del Rio T."/>
            <person name="Dalin E."/>
            <person name="Tice H."/>
            <person name="Bruce D."/>
            <person name="Goodwin L."/>
            <person name="Pitluck S."/>
            <person name="Larimer F.W."/>
            <person name="Land M.L."/>
            <person name="Hauser L."/>
            <person name="Sangwan P."/>
            <person name="de Vos W.M."/>
            <person name="Janssen P.H."/>
            <person name="Smidt H."/>
        </authorList>
    </citation>
    <scope>NUCLEOTIDE SEQUENCE [LARGE SCALE GENOMIC DNA]</scope>
    <source>
        <strain evidence="2 3">Ellin428</strain>
    </source>
</reference>
<feature type="domain" description="Sialidase" evidence="1">
    <location>
        <begin position="128"/>
        <end position="409"/>
    </location>
</feature>
<dbReference type="CDD" id="cd15482">
    <property type="entry name" value="Sialidase_non-viral"/>
    <property type="match status" value="1"/>
</dbReference>
<proteinExistence type="predicted"/>
<protein>
    <submittedName>
        <fullName evidence="2">Glycosyl hydrolase BNR repeat-containing protein</fullName>
    </submittedName>
</protein>
<dbReference type="Proteomes" id="UP000005824">
    <property type="component" value="Unassembled WGS sequence"/>
</dbReference>
<dbReference type="Gene3D" id="2.120.10.10">
    <property type="match status" value="1"/>
</dbReference>